<evidence type="ECO:0000313" key="2">
    <source>
        <dbReference type="EMBL" id="TKA66764.1"/>
    </source>
</evidence>
<feature type="region of interest" description="Disordered" evidence="1">
    <location>
        <begin position="176"/>
        <end position="225"/>
    </location>
</feature>
<dbReference type="GO" id="GO:0031932">
    <property type="term" value="C:TORC2 complex"/>
    <property type="evidence" value="ECO:0007669"/>
    <property type="project" value="TreeGrafter"/>
</dbReference>
<dbReference type="Proteomes" id="UP000308768">
    <property type="component" value="Unassembled WGS sequence"/>
</dbReference>
<dbReference type="AlphaFoldDB" id="A0A4U0WT64"/>
<dbReference type="GO" id="GO:0038203">
    <property type="term" value="P:TORC2 signaling"/>
    <property type="evidence" value="ECO:0007669"/>
    <property type="project" value="TreeGrafter"/>
</dbReference>
<proteinExistence type="predicted"/>
<evidence type="ECO:0000256" key="1">
    <source>
        <dbReference type="SAM" id="MobiDB-lite"/>
    </source>
</evidence>
<dbReference type="Pfam" id="PF08539">
    <property type="entry name" value="HbrB"/>
    <property type="match status" value="1"/>
</dbReference>
<dbReference type="PANTHER" id="PTHR32428:SF2">
    <property type="entry name" value="TARGET OF RAPAMYCIN COMPLEX 2 SUBUNIT BIT61-RELATED"/>
    <property type="match status" value="1"/>
</dbReference>
<feature type="compositionally biased region" description="Polar residues" evidence="1">
    <location>
        <begin position="250"/>
        <end position="269"/>
    </location>
</feature>
<protein>
    <recommendedName>
        <fullName evidence="4">HbrB-like protein</fullName>
    </recommendedName>
</protein>
<feature type="non-terminal residue" evidence="2">
    <location>
        <position position="1"/>
    </location>
</feature>
<dbReference type="STRING" id="331657.A0A4U0WT64"/>
<reference evidence="2 3" key="1">
    <citation type="submission" date="2017-03" db="EMBL/GenBank/DDBJ databases">
        <title>Genomes of endolithic fungi from Antarctica.</title>
        <authorList>
            <person name="Coleine C."/>
            <person name="Masonjones S."/>
            <person name="Stajich J.E."/>
        </authorList>
    </citation>
    <scope>NUCLEOTIDE SEQUENCE [LARGE SCALE GENOMIC DNA]</scope>
    <source>
        <strain evidence="2 3">CCFEE 5187</strain>
    </source>
</reference>
<feature type="region of interest" description="Disordered" evidence="1">
    <location>
        <begin position="246"/>
        <end position="269"/>
    </location>
</feature>
<name>A0A4U0WT64_9PEZI</name>
<dbReference type="EMBL" id="NAJN01000984">
    <property type="protein sequence ID" value="TKA66764.1"/>
    <property type="molecule type" value="Genomic_DNA"/>
</dbReference>
<gene>
    <name evidence="2" type="ORF">B0A49_04780</name>
</gene>
<dbReference type="InterPro" id="IPR013745">
    <property type="entry name" value="Bit61/PRR5"/>
</dbReference>
<dbReference type="OrthoDB" id="2290221at2759"/>
<organism evidence="2 3">
    <name type="scientific">Cryomyces minteri</name>
    <dbReference type="NCBI Taxonomy" id="331657"/>
    <lineage>
        <taxon>Eukaryota</taxon>
        <taxon>Fungi</taxon>
        <taxon>Dikarya</taxon>
        <taxon>Ascomycota</taxon>
        <taxon>Pezizomycotina</taxon>
        <taxon>Dothideomycetes</taxon>
        <taxon>Dothideomycetes incertae sedis</taxon>
        <taxon>Cryomyces</taxon>
    </lineage>
</organism>
<dbReference type="PANTHER" id="PTHR32428">
    <property type="entry name" value="TARGET OF RAPAMYCIN COMPLEX 2 SUBUNIT BIT61-RELATED"/>
    <property type="match status" value="1"/>
</dbReference>
<evidence type="ECO:0008006" key="4">
    <source>
        <dbReference type="Google" id="ProtNLM"/>
    </source>
</evidence>
<accession>A0A4U0WT64</accession>
<comment type="caution">
    <text evidence="2">The sequence shown here is derived from an EMBL/GenBank/DDBJ whole genome shotgun (WGS) entry which is preliminary data.</text>
</comment>
<evidence type="ECO:0000313" key="3">
    <source>
        <dbReference type="Proteomes" id="UP000308768"/>
    </source>
</evidence>
<sequence length="310" mass="32103">PVVLIEDLRELLQTGFSSMEMMLRGIPDERLVPHLVEMWLTVFGTILPFMQAVFLPLDLEFKGRGAIMSAREAAEFWGAMPDTSTSSSAGTSIQPTLGEELDVRRITLITFRDTVVLPRNEALVAIFSRLSLESINAGPATSPDALGGAIDAATRPGTAGSLDPGIASFNSQGSTLLDTASSSGPASSVSLGARSRATSNLSNTSAGSFPARSMHSPTPLNANTTTAITTTSSSSAYNTTANATANNANLHNSSDRTGPAQPQQAMTSSKVTETVGRMLQSRRGFVGTRAPRAAMGVGSADGVGLGVVGA</sequence>
<feature type="compositionally biased region" description="Low complexity" evidence="1">
    <location>
        <begin position="180"/>
        <end position="193"/>
    </location>
</feature>
<keyword evidence="3" id="KW-1185">Reference proteome</keyword>
<feature type="compositionally biased region" description="Polar residues" evidence="1">
    <location>
        <begin position="196"/>
        <end position="207"/>
    </location>
</feature>